<evidence type="ECO:0000256" key="6">
    <source>
        <dbReference type="ARBA" id="ARBA00023136"/>
    </source>
</evidence>
<feature type="domain" description="Multidrug resistance protein MdtA-like barrel-sandwich hybrid" evidence="8">
    <location>
        <begin position="77"/>
        <end position="218"/>
    </location>
</feature>
<evidence type="ECO:0000259" key="9">
    <source>
        <dbReference type="Pfam" id="PF25944"/>
    </source>
</evidence>
<dbReference type="Gene3D" id="1.10.287.470">
    <property type="entry name" value="Helix hairpin bin"/>
    <property type="match status" value="1"/>
</dbReference>
<feature type="domain" description="Multidrug resistance protein MdtA-like beta-barrel" evidence="9">
    <location>
        <begin position="224"/>
        <end position="307"/>
    </location>
</feature>
<sequence length="401" mass="42992">MKKPLPRPLKILLTLGLLLALVLLWRSCGGDGEAQQGPGGGRWGNGERPPTPVRVVAAERGPLDVELKALGTVTPLRTVTVRSRVEGELQRVAFEEGQQVRAGQLLAEIDPARFRVQAAQAAGRQKQNLAELENTRIQLQRYRDLAGGKYVSAQDVANLEAQVRQFEGRREIDQAAVDEATLQLDYTRITAPIDGRVGLRSVDVGNLVRTGDEGGIATLTQTRPISVVFALPETALAAVNAAVRGGDALAVQAWDRNERQPLATGTLSSLDNRIDTQTGTVRLRALFDNDDESLFPNQSVNVRLRLGSEDVVSIPDAAVQFGSQGTYVYVVTDEDTASVRQVRLGPGHEGRVAVLDGLAAGERVVLEGLDRLREGGKVEVIEDDTPAAAAAEAAADTAQAR</sequence>
<accession>A0A0E3UNY4</accession>
<evidence type="ECO:0000259" key="10">
    <source>
        <dbReference type="Pfam" id="PF25967"/>
    </source>
</evidence>
<dbReference type="InterPro" id="IPR058624">
    <property type="entry name" value="MdtA-like_HH"/>
</dbReference>
<dbReference type="GO" id="GO:0015562">
    <property type="term" value="F:efflux transmembrane transporter activity"/>
    <property type="evidence" value="ECO:0007669"/>
    <property type="project" value="TreeGrafter"/>
</dbReference>
<dbReference type="InterPro" id="IPR006143">
    <property type="entry name" value="RND_pump_MFP"/>
</dbReference>
<keyword evidence="5" id="KW-0997">Cell inner membrane</keyword>
<evidence type="ECO:0000259" key="8">
    <source>
        <dbReference type="Pfam" id="PF25917"/>
    </source>
</evidence>
<comment type="subcellular location">
    <subcellularLocation>
        <location evidence="1">Cell membrane</location>
    </subcellularLocation>
</comment>
<dbReference type="InterPro" id="IPR058625">
    <property type="entry name" value="MdtA-like_BSH"/>
</dbReference>
<dbReference type="PANTHER" id="PTHR30469:SF12">
    <property type="entry name" value="MULTIDRUG RESISTANCE PROTEIN MDTA"/>
    <property type="match status" value="1"/>
</dbReference>
<dbReference type="Pfam" id="PF25917">
    <property type="entry name" value="BSH_RND"/>
    <property type="match status" value="1"/>
</dbReference>
<dbReference type="Gene3D" id="2.40.50.100">
    <property type="match status" value="1"/>
</dbReference>
<dbReference type="SUPFAM" id="SSF111369">
    <property type="entry name" value="HlyD-like secretion proteins"/>
    <property type="match status" value="1"/>
</dbReference>
<evidence type="ECO:0000256" key="2">
    <source>
        <dbReference type="ARBA" id="ARBA00009477"/>
    </source>
</evidence>
<evidence type="ECO:0000313" key="11">
    <source>
        <dbReference type="EMBL" id="AKC87561.1"/>
    </source>
</evidence>
<evidence type="ECO:0000256" key="3">
    <source>
        <dbReference type="ARBA" id="ARBA00022448"/>
    </source>
</evidence>
<organism evidence="11 12">
    <name type="scientific">Pseudoxanthomonas suwonensis</name>
    <dbReference type="NCBI Taxonomy" id="314722"/>
    <lineage>
        <taxon>Bacteria</taxon>
        <taxon>Pseudomonadati</taxon>
        <taxon>Pseudomonadota</taxon>
        <taxon>Gammaproteobacteria</taxon>
        <taxon>Lysobacterales</taxon>
        <taxon>Lysobacteraceae</taxon>
        <taxon>Pseudoxanthomonas</taxon>
    </lineage>
</organism>
<keyword evidence="3" id="KW-0813">Transport</keyword>
<name>A0A0E3UNY4_9GAMM</name>
<dbReference type="RefSeq" id="WP_052633063.1">
    <property type="nucleotide sequence ID" value="NZ_CP011144.1"/>
</dbReference>
<dbReference type="GO" id="GO:1990281">
    <property type="term" value="C:efflux pump complex"/>
    <property type="evidence" value="ECO:0007669"/>
    <property type="project" value="TreeGrafter"/>
</dbReference>
<evidence type="ECO:0000313" key="12">
    <source>
        <dbReference type="Proteomes" id="UP000033067"/>
    </source>
</evidence>
<proteinExistence type="inferred from homology"/>
<dbReference type="AlphaFoldDB" id="A0A0E3UNY4"/>
<feature type="domain" description="Multidrug resistance protein MdtA-like alpha-helical hairpin" evidence="7">
    <location>
        <begin position="118"/>
        <end position="187"/>
    </location>
</feature>
<dbReference type="Pfam" id="PF25967">
    <property type="entry name" value="RND-MFP_C"/>
    <property type="match status" value="1"/>
</dbReference>
<comment type="similarity">
    <text evidence="2">Belongs to the membrane fusion protein (MFP) (TC 8.A.1) family.</text>
</comment>
<gene>
    <name evidence="11" type="ORF">WQ53_13155</name>
</gene>
<dbReference type="KEGG" id="psuw:WQ53_13155"/>
<dbReference type="Proteomes" id="UP000033067">
    <property type="component" value="Chromosome"/>
</dbReference>
<dbReference type="OrthoDB" id="9783047at2"/>
<protein>
    <submittedName>
        <fullName evidence="11">Multidrug transporter</fullName>
    </submittedName>
</protein>
<evidence type="ECO:0000256" key="5">
    <source>
        <dbReference type="ARBA" id="ARBA00022519"/>
    </source>
</evidence>
<evidence type="ECO:0000256" key="4">
    <source>
        <dbReference type="ARBA" id="ARBA00022475"/>
    </source>
</evidence>
<dbReference type="EMBL" id="CP011144">
    <property type="protein sequence ID" value="AKC87561.1"/>
    <property type="molecule type" value="Genomic_DNA"/>
</dbReference>
<dbReference type="Pfam" id="PF25944">
    <property type="entry name" value="Beta-barrel_RND"/>
    <property type="match status" value="1"/>
</dbReference>
<dbReference type="Pfam" id="PF25876">
    <property type="entry name" value="HH_MFP_RND"/>
    <property type="match status" value="1"/>
</dbReference>
<feature type="domain" description="Multidrug resistance protein MdtA-like C-terminal permuted SH3" evidence="10">
    <location>
        <begin position="310"/>
        <end position="371"/>
    </location>
</feature>
<dbReference type="NCBIfam" id="TIGR01730">
    <property type="entry name" value="RND_mfp"/>
    <property type="match status" value="1"/>
</dbReference>
<keyword evidence="4" id="KW-1003">Cell membrane</keyword>
<reference evidence="11 12" key="1">
    <citation type="journal article" date="2015" name="Genome Announc.">
        <title>Complete Genome Sequence of Pseudoxanthomonas suwonensis Strain J1, a Cellulose-Degrading Bacterium Isolated from Leaf- and Wood-Enriched Soil.</title>
        <authorList>
            <person name="Hou L."/>
            <person name="Jiang J."/>
            <person name="Xu Z."/>
            <person name="Zhou Y."/>
            <person name="Leung F.C."/>
        </authorList>
    </citation>
    <scope>NUCLEOTIDE SEQUENCE [LARGE SCALE GENOMIC DNA]</scope>
    <source>
        <strain evidence="11 12">J1</strain>
    </source>
</reference>
<dbReference type="PANTHER" id="PTHR30469">
    <property type="entry name" value="MULTIDRUG RESISTANCE PROTEIN MDTA"/>
    <property type="match status" value="1"/>
</dbReference>
<dbReference type="InterPro" id="IPR058626">
    <property type="entry name" value="MdtA-like_b-barrel"/>
</dbReference>
<keyword evidence="6" id="KW-0472">Membrane</keyword>
<evidence type="ECO:0000256" key="1">
    <source>
        <dbReference type="ARBA" id="ARBA00004236"/>
    </source>
</evidence>
<keyword evidence="12" id="KW-1185">Reference proteome</keyword>
<dbReference type="Gene3D" id="2.40.30.170">
    <property type="match status" value="1"/>
</dbReference>
<dbReference type="Gene3D" id="2.40.420.20">
    <property type="match status" value="1"/>
</dbReference>
<dbReference type="PATRIC" id="fig|314722.6.peg.2853"/>
<dbReference type="InterPro" id="IPR058627">
    <property type="entry name" value="MdtA-like_C"/>
</dbReference>
<evidence type="ECO:0000259" key="7">
    <source>
        <dbReference type="Pfam" id="PF25876"/>
    </source>
</evidence>